<dbReference type="GO" id="GO:0005524">
    <property type="term" value="F:ATP binding"/>
    <property type="evidence" value="ECO:0007669"/>
    <property type="project" value="UniProtKB-UniRule"/>
</dbReference>
<dbReference type="InParanoid" id="A0A2G5CQ10"/>
<dbReference type="GO" id="GO:0004674">
    <property type="term" value="F:protein serine/threonine kinase activity"/>
    <property type="evidence" value="ECO:0007669"/>
    <property type="project" value="UniProtKB-KW"/>
</dbReference>
<evidence type="ECO:0000256" key="3">
    <source>
        <dbReference type="ARBA" id="ARBA00022679"/>
    </source>
</evidence>
<reference evidence="14 15" key="1">
    <citation type="submission" date="2017-09" db="EMBL/GenBank/DDBJ databases">
        <title>WGS assembly of Aquilegia coerulea Goldsmith.</title>
        <authorList>
            <person name="Hodges S."/>
            <person name="Kramer E."/>
            <person name="Nordborg M."/>
            <person name="Tomkins J."/>
            <person name="Borevitz J."/>
            <person name="Derieg N."/>
            <person name="Yan J."/>
            <person name="Mihaltcheva S."/>
            <person name="Hayes R.D."/>
            <person name="Rokhsar D."/>
        </authorList>
    </citation>
    <scope>NUCLEOTIDE SEQUENCE [LARGE SCALE GENOMIC DNA]</scope>
    <source>
        <strain evidence="15">cv. Goldsmith</strain>
    </source>
</reference>
<feature type="binding site" evidence="12">
    <location>
        <position position="373"/>
    </location>
    <ligand>
        <name>ATP</name>
        <dbReference type="ChEBI" id="CHEBI:30616"/>
    </ligand>
</feature>
<keyword evidence="9" id="KW-1133">Transmembrane helix</keyword>
<accession>A0A2G5CQ10</accession>
<dbReference type="InterPro" id="IPR011009">
    <property type="entry name" value="Kinase-like_dom_sf"/>
</dbReference>
<keyword evidence="11" id="KW-0325">Glycoprotein</keyword>
<sequence>MPKLFLPLNFSMSNFKDDTLPFLLEDGSDITNHFHTLNNHQSKVSKSEIHTGMSPNTFLTTKPCSPIFTYGKLGNVSFPYSSTTNNPECGLAVMDCTGPQEKVQFHKEGKWYYIDYFNYGAYTIVLHDQDLQKDLESSRCDSLNNFPQYVFPFFHLNLSKTKTRPFFKCKHEPNSISPSKLLKDPELSNYTSCKNYDLYFYHDHERSLPSLPQNLSHRCSPVRLPYQQDNFGRIDNLTYLWYAYFNITWEVNQSCWYCFRKGGQCRTNPNEEFECGNLKEGLFVGIGGVLASILVFCCQRFLKANSILFWKRKKKAHGMVEDFLKNYGSLAPKRYSYSDIKNITCSFKDKIGQGGYGGVYKGKLLDGRLVAVKLLDKAKGDGEEFINEVASISKTSHVNVVSLLGFCFDGSKRALVYEFMVNGSLEKFIYGHNTLEAPSPLGYEKLYEIAIGVARGLEYLHRGCNTPILHFDIKPHNIILDKDFTPKISDFGLAKLCSREESIISILGARGTVGYIAPEVFSRNFGVVSHKSDVYSYGMMVLEIVGKRKNVDDVTVDHTSSIYFPQWIYKRLELNQDLGLPGIISNVEEDITRKLILVALWCIQTNPVDRPGMSRVVEMLEARQEILPIPPKPYLCSPPRSTVHSSNT</sequence>
<dbReference type="Proteomes" id="UP000230069">
    <property type="component" value="Unassembled WGS sequence"/>
</dbReference>
<dbReference type="InterPro" id="IPR008271">
    <property type="entry name" value="Ser/Thr_kinase_AS"/>
</dbReference>
<keyword evidence="4" id="KW-0812">Transmembrane</keyword>
<dbReference type="PANTHER" id="PTHR27009">
    <property type="entry name" value="RUST RESISTANCE KINASE LR10-RELATED"/>
    <property type="match status" value="1"/>
</dbReference>
<evidence type="ECO:0000256" key="6">
    <source>
        <dbReference type="ARBA" id="ARBA00022741"/>
    </source>
</evidence>
<keyword evidence="10" id="KW-0472">Membrane</keyword>
<dbReference type="PROSITE" id="PS50011">
    <property type="entry name" value="PROTEIN_KINASE_DOM"/>
    <property type="match status" value="1"/>
</dbReference>
<keyword evidence="3" id="KW-0808">Transferase</keyword>
<comment type="subcellular location">
    <subcellularLocation>
        <location evidence="1">Membrane</location>
        <topology evidence="1">Single-pass type I membrane protein</topology>
    </subcellularLocation>
</comment>
<dbReference type="EMBL" id="KZ305058">
    <property type="protein sequence ID" value="PIA33372.1"/>
    <property type="molecule type" value="Genomic_DNA"/>
</dbReference>
<evidence type="ECO:0000256" key="9">
    <source>
        <dbReference type="ARBA" id="ARBA00022989"/>
    </source>
</evidence>
<dbReference type="InterPro" id="IPR017441">
    <property type="entry name" value="Protein_kinase_ATP_BS"/>
</dbReference>
<organism evidence="14 15">
    <name type="scientific">Aquilegia coerulea</name>
    <name type="common">Rocky mountain columbine</name>
    <dbReference type="NCBI Taxonomy" id="218851"/>
    <lineage>
        <taxon>Eukaryota</taxon>
        <taxon>Viridiplantae</taxon>
        <taxon>Streptophyta</taxon>
        <taxon>Embryophyta</taxon>
        <taxon>Tracheophyta</taxon>
        <taxon>Spermatophyta</taxon>
        <taxon>Magnoliopsida</taxon>
        <taxon>Ranunculales</taxon>
        <taxon>Ranunculaceae</taxon>
        <taxon>Thalictroideae</taxon>
        <taxon>Aquilegia</taxon>
    </lineage>
</organism>
<dbReference type="SUPFAM" id="SSF56112">
    <property type="entry name" value="Protein kinase-like (PK-like)"/>
    <property type="match status" value="1"/>
</dbReference>
<keyword evidence="15" id="KW-1185">Reference proteome</keyword>
<dbReference type="AlphaFoldDB" id="A0A2G5CQ10"/>
<gene>
    <name evidence="14" type="ORF">AQUCO_04100060v1</name>
</gene>
<dbReference type="Gene3D" id="3.30.200.20">
    <property type="entry name" value="Phosphorylase Kinase, domain 1"/>
    <property type="match status" value="1"/>
</dbReference>
<dbReference type="FunFam" id="3.30.200.20:FF:000178">
    <property type="entry name" value="serine/threonine-protein kinase PBS1-like"/>
    <property type="match status" value="1"/>
</dbReference>
<dbReference type="STRING" id="218851.A0A2G5CQ10"/>
<feature type="domain" description="Protein kinase" evidence="13">
    <location>
        <begin position="345"/>
        <end position="635"/>
    </location>
</feature>
<evidence type="ECO:0000259" key="13">
    <source>
        <dbReference type="PROSITE" id="PS50011"/>
    </source>
</evidence>
<evidence type="ECO:0000256" key="12">
    <source>
        <dbReference type="PROSITE-ProRule" id="PRU10141"/>
    </source>
</evidence>
<dbReference type="Pfam" id="PF00069">
    <property type="entry name" value="Pkinase"/>
    <property type="match status" value="1"/>
</dbReference>
<evidence type="ECO:0000256" key="10">
    <source>
        <dbReference type="ARBA" id="ARBA00023136"/>
    </source>
</evidence>
<dbReference type="FunFam" id="1.10.510.10:FF:000590">
    <property type="entry name" value="PR5-like receptor kinase"/>
    <property type="match status" value="1"/>
</dbReference>
<keyword evidence="2" id="KW-0723">Serine/threonine-protein kinase</keyword>
<dbReference type="OrthoDB" id="4062651at2759"/>
<evidence type="ECO:0000256" key="4">
    <source>
        <dbReference type="ARBA" id="ARBA00022692"/>
    </source>
</evidence>
<evidence type="ECO:0000256" key="1">
    <source>
        <dbReference type="ARBA" id="ARBA00004479"/>
    </source>
</evidence>
<dbReference type="FunCoup" id="A0A2G5CQ10">
    <property type="interactions" value="606"/>
</dbReference>
<dbReference type="SMART" id="SM00220">
    <property type="entry name" value="S_TKc"/>
    <property type="match status" value="1"/>
</dbReference>
<proteinExistence type="predicted"/>
<keyword evidence="7" id="KW-0418">Kinase</keyword>
<evidence type="ECO:0000313" key="14">
    <source>
        <dbReference type="EMBL" id="PIA33372.1"/>
    </source>
</evidence>
<evidence type="ECO:0000256" key="2">
    <source>
        <dbReference type="ARBA" id="ARBA00022527"/>
    </source>
</evidence>
<keyword evidence="6 12" id="KW-0547">Nucleotide-binding</keyword>
<evidence type="ECO:0000256" key="7">
    <source>
        <dbReference type="ARBA" id="ARBA00022777"/>
    </source>
</evidence>
<evidence type="ECO:0000256" key="5">
    <source>
        <dbReference type="ARBA" id="ARBA00022729"/>
    </source>
</evidence>
<evidence type="ECO:0000256" key="8">
    <source>
        <dbReference type="ARBA" id="ARBA00022840"/>
    </source>
</evidence>
<dbReference type="GO" id="GO:0016020">
    <property type="term" value="C:membrane"/>
    <property type="evidence" value="ECO:0007669"/>
    <property type="project" value="UniProtKB-SubCell"/>
</dbReference>
<dbReference type="PROSITE" id="PS00107">
    <property type="entry name" value="PROTEIN_KINASE_ATP"/>
    <property type="match status" value="1"/>
</dbReference>
<name>A0A2G5CQ10_AQUCA</name>
<dbReference type="PROSITE" id="PS00108">
    <property type="entry name" value="PROTEIN_KINASE_ST"/>
    <property type="match status" value="1"/>
</dbReference>
<keyword evidence="5" id="KW-0732">Signal</keyword>
<dbReference type="Gene3D" id="1.10.510.10">
    <property type="entry name" value="Transferase(Phosphotransferase) domain 1"/>
    <property type="match status" value="1"/>
</dbReference>
<protein>
    <recommendedName>
        <fullName evidence="13">Protein kinase domain-containing protein</fullName>
    </recommendedName>
</protein>
<evidence type="ECO:0000313" key="15">
    <source>
        <dbReference type="Proteomes" id="UP000230069"/>
    </source>
</evidence>
<evidence type="ECO:0000256" key="11">
    <source>
        <dbReference type="ARBA" id="ARBA00023180"/>
    </source>
</evidence>
<dbReference type="InterPro" id="IPR045874">
    <property type="entry name" value="LRK10/LRL21-25-like"/>
</dbReference>
<dbReference type="InterPro" id="IPR000719">
    <property type="entry name" value="Prot_kinase_dom"/>
</dbReference>
<keyword evidence="8 12" id="KW-0067">ATP-binding</keyword>